<protein>
    <submittedName>
        <fullName evidence="1">Uncharacterized protein</fullName>
    </submittedName>
</protein>
<proteinExistence type="predicted"/>
<reference evidence="1" key="2">
    <citation type="journal article" date="2015" name="Fish Shellfish Immunol.">
        <title>Early steps in the European eel (Anguilla anguilla)-Vibrio vulnificus interaction in the gills: Role of the RtxA13 toxin.</title>
        <authorList>
            <person name="Callol A."/>
            <person name="Pajuelo D."/>
            <person name="Ebbesson L."/>
            <person name="Teles M."/>
            <person name="MacKenzie S."/>
            <person name="Amaro C."/>
        </authorList>
    </citation>
    <scope>NUCLEOTIDE SEQUENCE</scope>
</reference>
<accession>A0A0E9XKN1</accession>
<sequence length="64" mass="7342">MHSPLTCTKYLQIRKKYFQKLSQIINYFNFKSKEEKCAVLLGEGSTAPIAAEFISACHNLRDSE</sequence>
<organism evidence="1">
    <name type="scientific">Anguilla anguilla</name>
    <name type="common">European freshwater eel</name>
    <name type="synonym">Muraena anguilla</name>
    <dbReference type="NCBI Taxonomy" id="7936"/>
    <lineage>
        <taxon>Eukaryota</taxon>
        <taxon>Metazoa</taxon>
        <taxon>Chordata</taxon>
        <taxon>Craniata</taxon>
        <taxon>Vertebrata</taxon>
        <taxon>Euteleostomi</taxon>
        <taxon>Actinopterygii</taxon>
        <taxon>Neopterygii</taxon>
        <taxon>Teleostei</taxon>
        <taxon>Anguilliformes</taxon>
        <taxon>Anguillidae</taxon>
        <taxon>Anguilla</taxon>
    </lineage>
</organism>
<reference evidence="1" key="1">
    <citation type="submission" date="2014-11" db="EMBL/GenBank/DDBJ databases">
        <authorList>
            <person name="Amaro Gonzalez C."/>
        </authorList>
    </citation>
    <scope>NUCLEOTIDE SEQUENCE</scope>
</reference>
<dbReference type="EMBL" id="GBXM01005576">
    <property type="protein sequence ID" value="JAI03002.1"/>
    <property type="molecule type" value="Transcribed_RNA"/>
</dbReference>
<evidence type="ECO:0000313" key="1">
    <source>
        <dbReference type="EMBL" id="JAI03002.1"/>
    </source>
</evidence>
<name>A0A0E9XKN1_ANGAN</name>
<dbReference type="AlphaFoldDB" id="A0A0E9XKN1"/>